<feature type="domain" description="Sulphur oxidation protein SoxZ" evidence="2">
    <location>
        <begin position="8"/>
        <end position="100"/>
    </location>
</feature>
<dbReference type="Pfam" id="PF08770">
    <property type="entry name" value="SoxZ"/>
    <property type="match status" value="1"/>
</dbReference>
<evidence type="ECO:0000259" key="2">
    <source>
        <dbReference type="Pfam" id="PF08770"/>
    </source>
</evidence>
<evidence type="ECO:0000313" key="3">
    <source>
        <dbReference type="EMBL" id="SMF95933.1"/>
    </source>
</evidence>
<dbReference type="Gene3D" id="2.60.40.10">
    <property type="entry name" value="Immunoglobulins"/>
    <property type="match status" value="1"/>
</dbReference>
<feature type="compositionally biased region" description="Polar residues" evidence="1">
    <location>
        <begin position="88"/>
        <end position="103"/>
    </location>
</feature>
<dbReference type="InterPro" id="IPR030995">
    <property type="entry name" value="SoxZ"/>
</dbReference>
<dbReference type="SUPFAM" id="SSF81296">
    <property type="entry name" value="E set domains"/>
    <property type="match status" value="1"/>
</dbReference>
<evidence type="ECO:0000313" key="4">
    <source>
        <dbReference type="Proteomes" id="UP000192923"/>
    </source>
</evidence>
<sequence>MSTLKLRSRQQDGFTLVHVLIEHPMETGRRRDETTGALVPAHFIEQVRFEHNGQRVATCALSTAVSQNPYLSIRFRGGKSGDKIRVSWSDNQGQHDSAETTVA</sequence>
<dbReference type="InterPro" id="IPR013783">
    <property type="entry name" value="Ig-like_fold"/>
</dbReference>
<name>A0A1Y6D4Z3_9GAMM</name>
<organism evidence="3 4">
    <name type="scientific">Methylomagnum ishizawai</name>
    <dbReference type="NCBI Taxonomy" id="1760988"/>
    <lineage>
        <taxon>Bacteria</taxon>
        <taxon>Pseudomonadati</taxon>
        <taxon>Pseudomonadota</taxon>
        <taxon>Gammaproteobacteria</taxon>
        <taxon>Methylococcales</taxon>
        <taxon>Methylococcaceae</taxon>
        <taxon>Methylomagnum</taxon>
    </lineage>
</organism>
<dbReference type="InterPro" id="IPR014756">
    <property type="entry name" value="Ig_E-set"/>
</dbReference>
<dbReference type="OrthoDB" id="9795530at2"/>
<keyword evidence="4" id="KW-1185">Reference proteome</keyword>
<dbReference type="InterPro" id="IPR014880">
    <property type="entry name" value="SoxZ_dom"/>
</dbReference>
<dbReference type="STRING" id="1760988.SAMN02949497_3311"/>
<dbReference type="NCBIfam" id="TIGR04490">
    <property type="entry name" value="SoxZ_true"/>
    <property type="match status" value="1"/>
</dbReference>
<evidence type="ECO:0000256" key="1">
    <source>
        <dbReference type="SAM" id="MobiDB-lite"/>
    </source>
</evidence>
<dbReference type="Proteomes" id="UP000192923">
    <property type="component" value="Unassembled WGS sequence"/>
</dbReference>
<dbReference type="RefSeq" id="WP_085214575.1">
    <property type="nucleotide sequence ID" value="NZ_FXAM01000001.1"/>
</dbReference>
<accession>A0A1Y6D4Z3</accession>
<dbReference type="EMBL" id="FXAM01000001">
    <property type="protein sequence ID" value="SMF95933.1"/>
    <property type="molecule type" value="Genomic_DNA"/>
</dbReference>
<protein>
    <submittedName>
        <fullName evidence="3">Sulfur-oxidizing protein SoxZ</fullName>
    </submittedName>
</protein>
<feature type="region of interest" description="Disordered" evidence="1">
    <location>
        <begin position="84"/>
        <end position="103"/>
    </location>
</feature>
<reference evidence="3 4" key="1">
    <citation type="submission" date="2016-12" db="EMBL/GenBank/DDBJ databases">
        <authorList>
            <person name="Song W.-J."/>
            <person name="Kurnit D.M."/>
        </authorList>
    </citation>
    <scope>NUCLEOTIDE SEQUENCE [LARGE SCALE GENOMIC DNA]</scope>
    <source>
        <strain evidence="3 4">175</strain>
    </source>
</reference>
<gene>
    <name evidence="3" type="ORF">SAMN02949497_3311</name>
</gene>
<proteinExistence type="predicted"/>
<dbReference type="AlphaFoldDB" id="A0A1Y6D4Z3"/>